<dbReference type="AlphaFoldDB" id="A0A1V9EG81"/>
<proteinExistence type="predicted"/>
<gene>
    <name evidence="1" type="ORF">A4H97_32830</name>
</gene>
<protein>
    <recommendedName>
        <fullName evidence="3">Suppressor of fused-like domain-containing protein</fullName>
    </recommendedName>
</protein>
<organism evidence="1 2">
    <name type="scientific">Niastella yeongjuensis</name>
    <dbReference type="NCBI Taxonomy" id="354355"/>
    <lineage>
        <taxon>Bacteria</taxon>
        <taxon>Pseudomonadati</taxon>
        <taxon>Bacteroidota</taxon>
        <taxon>Chitinophagia</taxon>
        <taxon>Chitinophagales</taxon>
        <taxon>Chitinophagaceae</taxon>
        <taxon>Niastella</taxon>
    </lineage>
</organism>
<dbReference type="Proteomes" id="UP000192610">
    <property type="component" value="Unassembled WGS sequence"/>
</dbReference>
<reference evidence="2" key="1">
    <citation type="submission" date="2016-04" db="EMBL/GenBank/DDBJ databases">
        <authorList>
            <person name="Chen L."/>
            <person name="Zhuang W."/>
            <person name="Wang G."/>
        </authorList>
    </citation>
    <scope>NUCLEOTIDE SEQUENCE [LARGE SCALE GENOMIC DNA]</scope>
    <source>
        <strain evidence="2">17621</strain>
    </source>
</reference>
<accession>A0A1V9EG81</accession>
<evidence type="ECO:0000313" key="1">
    <source>
        <dbReference type="EMBL" id="OQP45126.1"/>
    </source>
</evidence>
<keyword evidence="2" id="KW-1185">Reference proteome</keyword>
<evidence type="ECO:0000313" key="2">
    <source>
        <dbReference type="Proteomes" id="UP000192610"/>
    </source>
</evidence>
<sequence>MGGPMWPAMRQAFMTIHAPERTILASDGLSDPYDDLETNTANAAYNGFGLEVYVATEKLTVPVNTTWQFQLVYQAAQVMADQGNVISLLNDLTYITTEFYDVDVPAEFKNAEGRVGAFIGLPDPIIPGEVQLSLEPVKMVNIKLLTLPELEYVINNGEEGRAKLAGLFIAQGNTTWSTLQRSSVV</sequence>
<evidence type="ECO:0008006" key="3">
    <source>
        <dbReference type="Google" id="ProtNLM"/>
    </source>
</evidence>
<dbReference type="EMBL" id="LVXG01000032">
    <property type="protein sequence ID" value="OQP45126.1"/>
    <property type="molecule type" value="Genomic_DNA"/>
</dbReference>
<comment type="caution">
    <text evidence="1">The sequence shown here is derived from an EMBL/GenBank/DDBJ whole genome shotgun (WGS) entry which is preliminary data.</text>
</comment>
<name>A0A1V9EG81_9BACT</name>